<evidence type="ECO:0000259" key="3">
    <source>
        <dbReference type="Pfam" id="PF01055"/>
    </source>
</evidence>
<accession>A0A165H6R2</accession>
<comment type="similarity">
    <text evidence="1 2">Belongs to the glycosyl hydrolase 31 family.</text>
</comment>
<dbReference type="InterPro" id="IPR013780">
    <property type="entry name" value="Glyco_hydro_b"/>
</dbReference>
<keyword evidence="6" id="KW-1185">Reference proteome</keyword>
<feature type="domain" description="Glycoside hydrolase family 31 TIM barrel" evidence="3">
    <location>
        <begin position="201"/>
        <end position="504"/>
    </location>
</feature>
<keyword evidence="2 5" id="KW-0378">Hydrolase</keyword>
<dbReference type="PANTHER" id="PTHR22762:SF89">
    <property type="entry name" value="ALPHA-XYLOSIDASE"/>
    <property type="match status" value="1"/>
</dbReference>
<dbReference type="STRING" id="1353952.A0A165H6R2"/>
<dbReference type="Gene3D" id="3.20.20.80">
    <property type="entry name" value="Glycosidases"/>
    <property type="match status" value="1"/>
</dbReference>
<reference evidence="5 6" key="1">
    <citation type="journal article" date="2016" name="Mol. Biol. Evol.">
        <title>Comparative Genomics of Early-Diverging Mushroom-Forming Fungi Provides Insights into the Origins of Lignocellulose Decay Capabilities.</title>
        <authorList>
            <person name="Nagy L.G."/>
            <person name="Riley R."/>
            <person name="Tritt A."/>
            <person name="Adam C."/>
            <person name="Daum C."/>
            <person name="Floudas D."/>
            <person name="Sun H."/>
            <person name="Yadav J.S."/>
            <person name="Pangilinan J."/>
            <person name="Larsson K.H."/>
            <person name="Matsuura K."/>
            <person name="Barry K."/>
            <person name="Labutti K."/>
            <person name="Kuo R."/>
            <person name="Ohm R.A."/>
            <person name="Bhattacharya S.S."/>
            <person name="Shirouzu T."/>
            <person name="Yoshinaga Y."/>
            <person name="Martin F.M."/>
            <person name="Grigoriev I.V."/>
            <person name="Hibbett D.S."/>
        </authorList>
    </citation>
    <scope>NUCLEOTIDE SEQUENCE [LARGE SCALE GENOMIC DNA]</scope>
    <source>
        <strain evidence="5 6">HHB12733</strain>
    </source>
</reference>
<dbReference type="InterPro" id="IPR000322">
    <property type="entry name" value="Glyco_hydro_31_TIM"/>
</dbReference>
<dbReference type="Pfam" id="PF21365">
    <property type="entry name" value="Glyco_hydro_31_3rd"/>
    <property type="match status" value="1"/>
</dbReference>
<evidence type="ECO:0000259" key="4">
    <source>
        <dbReference type="Pfam" id="PF21365"/>
    </source>
</evidence>
<dbReference type="Pfam" id="PF01055">
    <property type="entry name" value="Glyco_hydro_31_2nd"/>
    <property type="match status" value="1"/>
</dbReference>
<dbReference type="InterPro" id="IPR048395">
    <property type="entry name" value="Glyco_hydro_31_C"/>
</dbReference>
<sequence>MEHYKLKGVSPVADPAAVIQGDKFRFTVLTEGVLRYEYAPDGVFEDRASTFAVRRKLPVPQFRVLGKDSKDPNVDLEILTSRFHLVYDKGPFSTSGLTLYVRGPHTNPASFWRYGLQPREESALYGTARTLDMVDGRCELGPGVCSKDGWAVIDDSKSMLFEADGWVSGRRSGERIDGYVFSYGHDYKEAVKALYAISGDTPLLPRWALGNWWSRYYPYSADQYLALMDKFKKEGIPLSVGVIDMDWHLVKHPRVTHSGWTGYTWDPDLFPDPDAFLKKLHERNLKVTLNIHPHEGVHAFEDAYEAVAKTLGRDPSTGDPIPFDIVNKDFLNVYFNVLHRQLEKQGVDFWWIDWQSGEHTKLPGVDPLWMLNHFHFLDSGREGQRPLTFSRYAGPGSHRYPIGFSGDTFISWASLEFQPEFTLTASNIGYGWWSHDIGGHLRGTKDDELTARWVQLGVWSPILRLHSTYNLFMTKEPWAYGIEAKTVMEEQLRLRHKLMPYLHSMNYRAAKDQEPLVQPLYWKHSEHEEAYRNRNQFFFGTELTVAPITTPRDKLTKYGKVRAYVPPGRHVDIFTGTVYDGDRELYLYRALNGYPVLAHEGSIIPLDAADMPPNGCLLPKAFEVIIVVGADGKFDIMEDDGSGSAVGDVKWAATPIIYNQAKGLIRIGPVANKSVSGLPKARSWSIRLLALSSLRKVKVAVSKGARDISIQAVPNGCLLDIGEAPIDAEITIDLGANPQLDILDPASRVWKVLDEAQIQFEHKTAAWKVMQSKSTRLAKAGGLAALDLEPSVLEACLEQLLADSREGN</sequence>
<dbReference type="Proteomes" id="UP000076842">
    <property type="component" value="Unassembled WGS sequence"/>
</dbReference>
<evidence type="ECO:0000256" key="2">
    <source>
        <dbReference type="RuleBase" id="RU361185"/>
    </source>
</evidence>
<dbReference type="SUPFAM" id="SSF51011">
    <property type="entry name" value="Glycosyl hydrolase domain"/>
    <property type="match status" value="1"/>
</dbReference>
<protein>
    <submittedName>
        <fullName evidence="5">Glycoside hydrolase family 31 protein</fullName>
    </submittedName>
</protein>
<feature type="domain" description="Glycosyl hydrolase family 31 C-terminal" evidence="4">
    <location>
        <begin position="514"/>
        <end position="604"/>
    </location>
</feature>
<dbReference type="GO" id="GO:0090599">
    <property type="term" value="F:alpha-glucosidase activity"/>
    <property type="evidence" value="ECO:0007669"/>
    <property type="project" value="TreeGrafter"/>
</dbReference>
<dbReference type="InParanoid" id="A0A165H6R2"/>
<evidence type="ECO:0000256" key="1">
    <source>
        <dbReference type="ARBA" id="ARBA00007806"/>
    </source>
</evidence>
<dbReference type="CDD" id="cd06595">
    <property type="entry name" value="GH31_u1"/>
    <property type="match status" value="1"/>
</dbReference>
<dbReference type="Gene3D" id="2.60.40.1180">
    <property type="entry name" value="Golgi alpha-mannosidase II"/>
    <property type="match status" value="1"/>
</dbReference>
<proteinExistence type="inferred from homology"/>
<evidence type="ECO:0000313" key="5">
    <source>
        <dbReference type="EMBL" id="KZT58930.1"/>
    </source>
</evidence>
<dbReference type="AlphaFoldDB" id="A0A165H6R2"/>
<gene>
    <name evidence="5" type="ORF">CALCODRAFT_516505</name>
</gene>
<dbReference type="EMBL" id="KV423946">
    <property type="protein sequence ID" value="KZT58930.1"/>
    <property type="molecule type" value="Genomic_DNA"/>
</dbReference>
<keyword evidence="2" id="KW-0326">Glycosidase</keyword>
<dbReference type="SUPFAM" id="SSF51445">
    <property type="entry name" value="(Trans)glycosidases"/>
    <property type="match status" value="1"/>
</dbReference>
<dbReference type="GO" id="GO:0006491">
    <property type="term" value="P:N-glycan processing"/>
    <property type="evidence" value="ECO:0007669"/>
    <property type="project" value="TreeGrafter"/>
</dbReference>
<name>A0A165H6R2_9BASI</name>
<evidence type="ECO:0000313" key="6">
    <source>
        <dbReference type="Proteomes" id="UP000076842"/>
    </source>
</evidence>
<dbReference type="PANTHER" id="PTHR22762">
    <property type="entry name" value="ALPHA-GLUCOSIDASE"/>
    <property type="match status" value="1"/>
</dbReference>
<organism evidence="5 6">
    <name type="scientific">Calocera cornea HHB12733</name>
    <dbReference type="NCBI Taxonomy" id="1353952"/>
    <lineage>
        <taxon>Eukaryota</taxon>
        <taxon>Fungi</taxon>
        <taxon>Dikarya</taxon>
        <taxon>Basidiomycota</taxon>
        <taxon>Agaricomycotina</taxon>
        <taxon>Dacrymycetes</taxon>
        <taxon>Dacrymycetales</taxon>
        <taxon>Dacrymycetaceae</taxon>
        <taxon>Calocera</taxon>
    </lineage>
</organism>
<dbReference type="InterPro" id="IPR017853">
    <property type="entry name" value="GH"/>
</dbReference>
<dbReference type="GO" id="GO:0005975">
    <property type="term" value="P:carbohydrate metabolic process"/>
    <property type="evidence" value="ECO:0007669"/>
    <property type="project" value="InterPro"/>
</dbReference>
<dbReference type="OrthoDB" id="1334205at2759"/>